<evidence type="ECO:0000313" key="3">
    <source>
        <dbReference type="Proteomes" id="UP000501240"/>
    </source>
</evidence>
<keyword evidence="3" id="KW-1185">Reference proteome</keyword>
<protein>
    <recommendedName>
        <fullName evidence="4">1,4-alpha-glucan branching enzyme</fullName>
    </recommendedName>
</protein>
<feature type="compositionally biased region" description="Basic and acidic residues" evidence="1">
    <location>
        <begin position="8"/>
        <end position="28"/>
    </location>
</feature>
<reference evidence="2 3" key="1">
    <citation type="submission" date="2020-05" db="EMBL/GenBank/DDBJ databases">
        <title>Actinomadura verrucosospora NRRL-B18236 (PFL_A860) Genome sequencing and assembly.</title>
        <authorList>
            <person name="Samborskyy M."/>
        </authorList>
    </citation>
    <scope>NUCLEOTIDE SEQUENCE [LARGE SCALE GENOMIC DNA]</scope>
    <source>
        <strain evidence="2 3">NRRL:B18236</strain>
    </source>
</reference>
<sequence>MGAQNHPIRGEHKYDRRITSPDQHEERPGQSLVTTDHDVIRQWADERGAAPSSVPGSDYGGRPGRLLFDFPGYGGENLEHISWDAWFRTFDDRELDFIYQEHKKDGAQSNFFQLENPGRASGR</sequence>
<name>A0A7D4A3F7_ACTVE</name>
<feature type="region of interest" description="Disordered" evidence="1">
    <location>
        <begin position="1"/>
        <end position="36"/>
    </location>
</feature>
<gene>
    <name evidence="2" type="ORF">ACTIVE_1003</name>
</gene>
<evidence type="ECO:0000256" key="1">
    <source>
        <dbReference type="SAM" id="MobiDB-lite"/>
    </source>
</evidence>
<dbReference type="RefSeq" id="WP_173093296.1">
    <property type="nucleotide sequence ID" value="NZ_CP053892.1"/>
</dbReference>
<accession>A0A7D4A3F7</accession>
<dbReference type="Proteomes" id="UP000501240">
    <property type="component" value="Chromosome"/>
</dbReference>
<dbReference type="EMBL" id="CP053892">
    <property type="protein sequence ID" value="QKG19367.1"/>
    <property type="molecule type" value="Genomic_DNA"/>
</dbReference>
<evidence type="ECO:0008006" key="4">
    <source>
        <dbReference type="Google" id="ProtNLM"/>
    </source>
</evidence>
<dbReference type="AlphaFoldDB" id="A0A7D4A3F7"/>
<proteinExistence type="predicted"/>
<evidence type="ECO:0000313" key="2">
    <source>
        <dbReference type="EMBL" id="QKG19367.1"/>
    </source>
</evidence>
<organism evidence="2 3">
    <name type="scientific">Actinomadura verrucosospora</name>
    <dbReference type="NCBI Taxonomy" id="46165"/>
    <lineage>
        <taxon>Bacteria</taxon>
        <taxon>Bacillati</taxon>
        <taxon>Actinomycetota</taxon>
        <taxon>Actinomycetes</taxon>
        <taxon>Streptosporangiales</taxon>
        <taxon>Thermomonosporaceae</taxon>
        <taxon>Actinomadura</taxon>
    </lineage>
</organism>